<gene>
    <name evidence="1" type="ORF">H4S07_005756</name>
</gene>
<reference evidence="1" key="1">
    <citation type="submission" date="2022-07" db="EMBL/GenBank/DDBJ databases">
        <title>Phylogenomic reconstructions and comparative analyses of Kickxellomycotina fungi.</title>
        <authorList>
            <person name="Reynolds N.K."/>
            <person name="Stajich J.E."/>
            <person name="Barry K."/>
            <person name="Grigoriev I.V."/>
            <person name="Crous P."/>
            <person name="Smith M.E."/>
        </authorList>
    </citation>
    <scope>NUCLEOTIDE SEQUENCE</scope>
    <source>
        <strain evidence="1">CBS 102833</strain>
    </source>
</reference>
<organism evidence="1 2">
    <name type="scientific">Coemansia furcata</name>
    <dbReference type="NCBI Taxonomy" id="417177"/>
    <lineage>
        <taxon>Eukaryota</taxon>
        <taxon>Fungi</taxon>
        <taxon>Fungi incertae sedis</taxon>
        <taxon>Zoopagomycota</taxon>
        <taxon>Kickxellomycotina</taxon>
        <taxon>Kickxellomycetes</taxon>
        <taxon>Kickxellales</taxon>
        <taxon>Kickxellaceae</taxon>
        <taxon>Coemansia</taxon>
    </lineage>
</organism>
<dbReference type="Proteomes" id="UP001140096">
    <property type="component" value="Unassembled WGS sequence"/>
</dbReference>
<dbReference type="EMBL" id="JANBUP010003014">
    <property type="protein sequence ID" value="KAJ2798186.1"/>
    <property type="molecule type" value="Genomic_DNA"/>
</dbReference>
<protein>
    <submittedName>
        <fullName evidence="1">Uncharacterized protein</fullName>
    </submittedName>
</protein>
<evidence type="ECO:0000313" key="2">
    <source>
        <dbReference type="Proteomes" id="UP001140096"/>
    </source>
</evidence>
<proteinExistence type="predicted"/>
<comment type="caution">
    <text evidence="1">The sequence shown here is derived from an EMBL/GenBank/DDBJ whole genome shotgun (WGS) entry which is preliminary data.</text>
</comment>
<evidence type="ECO:0000313" key="1">
    <source>
        <dbReference type="EMBL" id="KAJ2798186.1"/>
    </source>
</evidence>
<name>A0ACC1L033_9FUNG</name>
<accession>A0ACC1L033</accession>
<sequence length="557" mass="59044">MDNVLAANVGMVRSASSKPDEDFEALLLQYQNSASGPMSSSEPTTISADAYGEIPERSSYYDYDSGRMIYGVDRYNAVAPAPAFVGGGGQVDRNLGYYYQGSQWAIPGLSYFPGPMVPQQQQQQPDQSTFSMLNQYHMQLRMLMSPSPRPAPAQRVGPAEPFVDERYGQQAYPPPPLPPTALPSLQLPSYAEYSSYGSSAPPSAEPMHGPASVRPAIDDGQLSDGELESASGDYDHGYIGGGIGTTAGVDDMDAASQHGGQQDVEGVAKERISQMLKMKEPKLLQSSSFRGLMLLLKCIRLDDPDDIYAAVRSAPTQVISELNALSAEFGLGMITEACVSTLLTDDSSALRANLELGAAEAAATATPLAGGSSAARSREGSLSAAGNESSTPDSDMDTSSDVDYEDQPPAFAQAGGSKPGTRPMAHFSRETTPQFQARFSRSRAPSPPSAQPRTPRRVSCGRGSPTPSGAEGRGRIGGSGLNVHSGLSIGNSRLFGGAEHSWRVAESTVCASGTDRLVVYLDDSHSDSESSVDGGSGDDELRARDRARRLDNRMINR</sequence>
<keyword evidence="2" id="KW-1185">Reference proteome</keyword>
<feature type="non-terminal residue" evidence="1">
    <location>
        <position position="557"/>
    </location>
</feature>